<evidence type="ECO:0000313" key="2">
    <source>
        <dbReference type="Proteomes" id="UP000188532"/>
    </source>
</evidence>
<sequence length="93" mass="10208">MTHPNFRPPGFRHPRPNADRVPVVHCARRFGTADHSVGRRRRRRLALASMTSRQVGASKCRQHGVPTVGEADSRAAAVRPLISRSVHALAGGR</sequence>
<dbReference type="AlphaFoldDB" id="A0A1V3XYE7"/>
<comment type="caution">
    <text evidence="1">The sequence shown here is derived from an EMBL/GenBank/DDBJ whole genome shotgun (WGS) entry which is preliminary data.</text>
</comment>
<gene>
    <name evidence="1" type="ORF">BZL29_0193</name>
</gene>
<accession>A0A1V3XYE7</accession>
<reference evidence="1 2" key="1">
    <citation type="submission" date="2017-02" db="EMBL/GenBank/DDBJ databases">
        <title>Complete genome sequences of Mycobacterium kansasii strains isolated from rhesus macaques.</title>
        <authorList>
            <person name="Panda A."/>
            <person name="Nagaraj S."/>
            <person name="Zhao X."/>
            <person name="Tettelin H."/>
            <person name="Detolla L.J."/>
        </authorList>
    </citation>
    <scope>NUCLEOTIDE SEQUENCE [LARGE SCALE GENOMIC DNA]</scope>
    <source>
        <strain evidence="1 2">11-3469</strain>
    </source>
</reference>
<dbReference type="EMBL" id="MVBN01000001">
    <property type="protein sequence ID" value="OOK83796.1"/>
    <property type="molecule type" value="Genomic_DNA"/>
</dbReference>
<protein>
    <submittedName>
        <fullName evidence="1">Uncharacterized protein</fullName>
    </submittedName>
</protein>
<evidence type="ECO:0000313" key="1">
    <source>
        <dbReference type="EMBL" id="OOK83796.1"/>
    </source>
</evidence>
<organism evidence="1 2">
    <name type="scientific">Mycobacterium kansasii</name>
    <dbReference type="NCBI Taxonomy" id="1768"/>
    <lineage>
        <taxon>Bacteria</taxon>
        <taxon>Bacillati</taxon>
        <taxon>Actinomycetota</taxon>
        <taxon>Actinomycetes</taxon>
        <taxon>Mycobacteriales</taxon>
        <taxon>Mycobacteriaceae</taxon>
        <taxon>Mycobacterium</taxon>
    </lineage>
</organism>
<proteinExistence type="predicted"/>
<dbReference type="Proteomes" id="UP000188532">
    <property type="component" value="Unassembled WGS sequence"/>
</dbReference>
<name>A0A1V3XYE7_MYCKA</name>